<accession>A0A402B7J2</accession>
<dbReference type="SUPFAM" id="SSF103473">
    <property type="entry name" value="MFS general substrate transporter"/>
    <property type="match status" value="1"/>
</dbReference>
<feature type="transmembrane region" description="Helical" evidence="7">
    <location>
        <begin position="196"/>
        <end position="216"/>
    </location>
</feature>
<dbReference type="InterPro" id="IPR020846">
    <property type="entry name" value="MFS_dom"/>
</dbReference>
<keyword evidence="2" id="KW-0813">Transport</keyword>
<feature type="transmembrane region" description="Helical" evidence="7">
    <location>
        <begin position="478"/>
        <end position="498"/>
    </location>
</feature>
<comment type="subcellular location">
    <subcellularLocation>
        <location evidence="1">Cell membrane</location>
        <topology evidence="1">Multi-pass membrane protein</topology>
    </subcellularLocation>
</comment>
<feature type="transmembrane region" description="Helical" evidence="7">
    <location>
        <begin position="357"/>
        <end position="377"/>
    </location>
</feature>
<dbReference type="InterPro" id="IPR011701">
    <property type="entry name" value="MFS"/>
</dbReference>
<dbReference type="RefSeq" id="WP_126627694.1">
    <property type="nucleotide sequence ID" value="NZ_BIFT01000001.1"/>
</dbReference>
<evidence type="ECO:0000256" key="7">
    <source>
        <dbReference type="SAM" id="Phobius"/>
    </source>
</evidence>
<feature type="transmembrane region" description="Helical" evidence="7">
    <location>
        <begin position="134"/>
        <end position="156"/>
    </location>
</feature>
<dbReference type="PANTHER" id="PTHR42718:SF42">
    <property type="entry name" value="EXPORT PROTEIN"/>
    <property type="match status" value="1"/>
</dbReference>
<evidence type="ECO:0000256" key="1">
    <source>
        <dbReference type="ARBA" id="ARBA00004651"/>
    </source>
</evidence>
<evidence type="ECO:0000256" key="5">
    <source>
        <dbReference type="ARBA" id="ARBA00022989"/>
    </source>
</evidence>
<evidence type="ECO:0000256" key="4">
    <source>
        <dbReference type="ARBA" id="ARBA00022692"/>
    </source>
</evidence>
<dbReference type="OrthoDB" id="146360at2"/>
<sequence length="545" mass="57703">MTPKNKGFWILVATILGSSMAFIDGSVVNVALPRLQGDLNASAASVQWVVEAYSLFLGSLILVGGSLGDIYGRKRMFGLGIIIFMLASIWCGLTTDITQLIVARAFQGIGGALLTPESLAILRASFNEADRGKAIGLWSAFSAITSALGPVIGGWLVQYASWRWVFFINIPLAVIVLIVLFFFVPESRGEEAERHLDLAGAILATLGLGLLVFGLIEANTYGITSPIVIGCVLIGIASLVAFILVERRSRAPMMPLQLFKSRSFSGTNLLTFFLYAALGALFYFLPFNLIRVQGYSPTFAGSALLPFTILMFSLSRWSGGLVARYGARLPLVIGPILVGLGYILFAIPGIGGSYWTTYFPAIVVLGLGMSVTVAPLTTTVMGAVEDKYAGTASGVNNAVARVAGLLAIAVFGLIVLSSFNLALDNRLASQNVPAATSHLLDNERPKLADAVVPTSVDASMRARLQQDISESFISSFRVAAIISAGLAFISAICAALTVPSKRKAILKAKQERQCGDNGCTLTYAHSEVVSPSDKDAPVAGSSPKS</sequence>
<reference evidence="10" key="1">
    <citation type="submission" date="2018-12" db="EMBL/GenBank/DDBJ databases">
        <title>Tengunoibacter tsumagoiensis gen. nov., sp. nov., Dictyobacter kobayashii sp. nov., D. alpinus sp. nov., and D. joshuensis sp. nov. and description of Dictyobacteraceae fam. nov. within the order Ktedonobacterales isolated from Tengu-no-mugimeshi.</title>
        <authorList>
            <person name="Wang C.M."/>
            <person name="Zheng Y."/>
            <person name="Sakai Y."/>
            <person name="Toyoda A."/>
            <person name="Minakuchi Y."/>
            <person name="Abe K."/>
            <person name="Yokota A."/>
            <person name="Yabe S."/>
        </authorList>
    </citation>
    <scope>NUCLEOTIDE SEQUENCE [LARGE SCALE GENOMIC DNA]</scope>
    <source>
        <strain evidence="10">Uno16</strain>
    </source>
</reference>
<feature type="transmembrane region" description="Helical" evidence="7">
    <location>
        <begin position="45"/>
        <end position="64"/>
    </location>
</feature>
<feature type="domain" description="Major facilitator superfamily (MFS) profile" evidence="8">
    <location>
        <begin position="10"/>
        <end position="502"/>
    </location>
</feature>
<dbReference type="Gene3D" id="1.20.1250.20">
    <property type="entry name" value="MFS general substrate transporter like domains"/>
    <property type="match status" value="1"/>
</dbReference>
<dbReference type="Gene3D" id="1.20.1720.10">
    <property type="entry name" value="Multidrug resistance protein D"/>
    <property type="match status" value="1"/>
</dbReference>
<gene>
    <name evidence="9" type="ORF">KDA_28150</name>
</gene>
<dbReference type="CDD" id="cd17321">
    <property type="entry name" value="MFS_MMR_MDR_like"/>
    <property type="match status" value="1"/>
</dbReference>
<evidence type="ECO:0000256" key="3">
    <source>
        <dbReference type="ARBA" id="ARBA00022475"/>
    </source>
</evidence>
<dbReference type="Proteomes" id="UP000287171">
    <property type="component" value="Unassembled WGS sequence"/>
</dbReference>
<organism evidence="9 10">
    <name type="scientific">Dictyobacter alpinus</name>
    <dbReference type="NCBI Taxonomy" id="2014873"/>
    <lineage>
        <taxon>Bacteria</taxon>
        <taxon>Bacillati</taxon>
        <taxon>Chloroflexota</taxon>
        <taxon>Ktedonobacteria</taxon>
        <taxon>Ktedonobacterales</taxon>
        <taxon>Dictyobacteraceae</taxon>
        <taxon>Dictyobacter</taxon>
    </lineage>
</organism>
<feature type="transmembrane region" description="Helical" evidence="7">
    <location>
        <begin position="76"/>
        <end position="95"/>
    </location>
</feature>
<dbReference type="PANTHER" id="PTHR42718">
    <property type="entry name" value="MAJOR FACILITATOR SUPERFAMILY MULTIDRUG TRANSPORTER MFSC"/>
    <property type="match status" value="1"/>
</dbReference>
<protein>
    <submittedName>
        <fullName evidence="9">MFS transporter</fullName>
    </submittedName>
</protein>
<dbReference type="InterPro" id="IPR004638">
    <property type="entry name" value="EmrB-like"/>
</dbReference>
<dbReference type="AlphaFoldDB" id="A0A402B7J2"/>
<dbReference type="PROSITE" id="PS50850">
    <property type="entry name" value="MFS"/>
    <property type="match status" value="1"/>
</dbReference>
<name>A0A402B7J2_9CHLR</name>
<feature type="transmembrane region" description="Helical" evidence="7">
    <location>
        <begin position="222"/>
        <end position="245"/>
    </location>
</feature>
<evidence type="ECO:0000259" key="8">
    <source>
        <dbReference type="PROSITE" id="PS50850"/>
    </source>
</evidence>
<evidence type="ECO:0000313" key="9">
    <source>
        <dbReference type="EMBL" id="GCE27331.1"/>
    </source>
</evidence>
<feature type="transmembrane region" description="Helical" evidence="7">
    <location>
        <begin position="398"/>
        <end position="419"/>
    </location>
</feature>
<dbReference type="GO" id="GO:0022857">
    <property type="term" value="F:transmembrane transporter activity"/>
    <property type="evidence" value="ECO:0007669"/>
    <property type="project" value="InterPro"/>
</dbReference>
<comment type="caution">
    <text evidence="9">The sequence shown here is derived from an EMBL/GenBank/DDBJ whole genome shotgun (WGS) entry which is preliminary data.</text>
</comment>
<dbReference type="EMBL" id="BIFT01000001">
    <property type="protein sequence ID" value="GCE27331.1"/>
    <property type="molecule type" value="Genomic_DNA"/>
</dbReference>
<proteinExistence type="predicted"/>
<feature type="transmembrane region" description="Helical" evidence="7">
    <location>
        <begin position="297"/>
        <end position="317"/>
    </location>
</feature>
<feature type="transmembrane region" description="Helical" evidence="7">
    <location>
        <begin position="101"/>
        <end position="122"/>
    </location>
</feature>
<feature type="transmembrane region" description="Helical" evidence="7">
    <location>
        <begin position="266"/>
        <end position="285"/>
    </location>
</feature>
<dbReference type="NCBIfam" id="TIGR00711">
    <property type="entry name" value="efflux_EmrB"/>
    <property type="match status" value="1"/>
</dbReference>
<dbReference type="Pfam" id="PF07690">
    <property type="entry name" value="MFS_1"/>
    <property type="match status" value="1"/>
</dbReference>
<keyword evidence="10" id="KW-1185">Reference proteome</keyword>
<keyword evidence="3" id="KW-1003">Cell membrane</keyword>
<dbReference type="InterPro" id="IPR036259">
    <property type="entry name" value="MFS_trans_sf"/>
</dbReference>
<evidence type="ECO:0000256" key="6">
    <source>
        <dbReference type="ARBA" id="ARBA00023136"/>
    </source>
</evidence>
<keyword evidence="6 7" id="KW-0472">Membrane</keyword>
<keyword evidence="4 7" id="KW-0812">Transmembrane</keyword>
<keyword evidence="5 7" id="KW-1133">Transmembrane helix</keyword>
<evidence type="ECO:0000256" key="2">
    <source>
        <dbReference type="ARBA" id="ARBA00022448"/>
    </source>
</evidence>
<feature type="transmembrane region" description="Helical" evidence="7">
    <location>
        <begin position="329"/>
        <end position="351"/>
    </location>
</feature>
<feature type="transmembrane region" description="Helical" evidence="7">
    <location>
        <begin position="162"/>
        <end position="184"/>
    </location>
</feature>
<dbReference type="GO" id="GO:0005886">
    <property type="term" value="C:plasma membrane"/>
    <property type="evidence" value="ECO:0007669"/>
    <property type="project" value="UniProtKB-SubCell"/>
</dbReference>
<evidence type="ECO:0000313" key="10">
    <source>
        <dbReference type="Proteomes" id="UP000287171"/>
    </source>
</evidence>
<dbReference type="PRINTS" id="PR01036">
    <property type="entry name" value="TCRTETB"/>
</dbReference>